<dbReference type="GO" id="GO:0003700">
    <property type="term" value="F:DNA-binding transcription factor activity"/>
    <property type="evidence" value="ECO:0007669"/>
    <property type="project" value="InterPro"/>
</dbReference>
<dbReference type="PROSITE" id="PS50931">
    <property type="entry name" value="HTH_LYSR"/>
    <property type="match status" value="1"/>
</dbReference>
<evidence type="ECO:0000259" key="1">
    <source>
        <dbReference type="PROSITE" id="PS50931"/>
    </source>
</evidence>
<dbReference type="InterPro" id="IPR000847">
    <property type="entry name" value="LysR_HTH_N"/>
</dbReference>
<dbReference type="AlphaFoldDB" id="A0A485CTB1"/>
<protein>
    <submittedName>
        <fullName evidence="2">Nitrogen assimilation transcriptional regulator</fullName>
    </submittedName>
</protein>
<gene>
    <name evidence="2" type="ORF">NCTC12993_07057</name>
</gene>
<dbReference type="Gene3D" id="1.10.10.10">
    <property type="entry name" value="Winged helix-like DNA-binding domain superfamily/Winged helix DNA-binding domain"/>
    <property type="match status" value="1"/>
</dbReference>
<evidence type="ECO:0000313" key="3">
    <source>
        <dbReference type="Proteomes" id="UP000401081"/>
    </source>
</evidence>
<feature type="domain" description="HTH lysR-type" evidence="1">
    <location>
        <begin position="24"/>
        <end position="66"/>
    </location>
</feature>
<organism evidence="2 3">
    <name type="scientific">Kluyvera cryocrescens</name>
    <name type="common">Kluyvera citrophila</name>
    <dbReference type="NCBI Taxonomy" id="580"/>
    <lineage>
        <taxon>Bacteria</taxon>
        <taxon>Pseudomonadati</taxon>
        <taxon>Pseudomonadota</taxon>
        <taxon>Gammaproteobacteria</taxon>
        <taxon>Enterobacterales</taxon>
        <taxon>Enterobacteriaceae</taxon>
        <taxon>Kluyvera</taxon>
    </lineage>
</organism>
<dbReference type="SUPFAM" id="SSF46785">
    <property type="entry name" value="Winged helix' DNA-binding domain"/>
    <property type="match status" value="1"/>
</dbReference>
<name>A0A485CTB1_KLUCR</name>
<evidence type="ECO:0000313" key="2">
    <source>
        <dbReference type="EMBL" id="VFS88042.1"/>
    </source>
</evidence>
<dbReference type="EMBL" id="CAADJD010000028">
    <property type="protein sequence ID" value="VFS88042.1"/>
    <property type="molecule type" value="Genomic_DNA"/>
</dbReference>
<accession>A0A485CTB1</accession>
<dbReference type="Pfam" id="PF00126">
    <property type="entry name" value="HTH_1"/>
    <property type="match status" value="1"/>
</dbReference>
<reference evidence="2 3" key="1">
    <citation type="submission" date="2019-03" db="EMBL/GenBank/DDBJ databases">
        <authorList>
            <consortium name="Pathogen Informatics"/>
        </authorList>
    </citation>
    <scope>NUCLEOTIDE SEQUENCE [LARGE SCALE GENOMIC DNA]</scope>
    <source>
        <strain evidence="2 3">NCTC12993</strain>
    </source>
</reference>
<sequence length="66" mass="7766">MLSRKLFPKDDEQYFFKGDAMNRFTLKQLKYFVTVVETESIAEASRQLHIAQPSISIAIKKPRKYL</sequence>
<dbReference type="Proteomes" id="UP000401081">
    <property type="component" value="Unassembled WGS sequence"/>
</dbReference>
<proteinExistence type="predicted"/>
<keyword evidence="3" id="KW-1185">Reference proteome</keyword>
<dbReference type="InterPro" id="IPR036388">
    <property type="entry name" value="WH-like_DNA-bd_sf"/>
</dbReference>
<dbReference type="InterPro" id="IPR036390">
    <property type="entry name" value="WH_DNA-bd_sf"/>
</dbReference>